<dbReference type="Proteomes" id="UP001370758">
    <property type="component" value="Unassembled WGS sequence"/>
</dbReference>
<proteinExistence type="predicted"/>
<keyword evidence="3" id="KW-1185">Reference proteome</keyword>
<comment type="caution">
    <text evidence="2">The sequence shown here is derived from an EMBL/GenBank/DDBJ whole genome shotgun (WGS) entry which is preliminary data.</text>
</comment>
<organism evidence="2 3">
    <name type="scientific">Arthrobotrys musiformis</name>
    <dbReference type="NCBI Taxonomy" id="47236"/>
    <lineage>
        <taxon>Eukaryota</taxon>
        <taxon>Fungi</taxon>
        <taxon>Dikarya</taxon>
        <taxon>Ascomycota</taxon>
        <taxon>Pezizomycotina</taxon>
        <taxon>Orbiliomycetes</taxon>
        <taxon>Orbiliales</taxon>
        <taxon>Orbiliaceae</taxon>
        <taxon>Arthrobotrys</taxon>
    </lineage>
</organism>
<accession>A0AAV9WWH2</accession>
<evidence type="ECO:0000256" key="1">
    <source>
        <dbReference type="SAM" id="SignalP"/>
    </source>
</evidence>
<reference evidence="2 3" key="1">
    <citation type="submission" date="2023-08" db="EMBL/GenBank/DDBJ databases">
        <authorList>
            <person name="Palmer J.M."/>
        </authorList>
    </citation>
    <scope>NUCLEOTIDE SEQUENCE [LARGE SCALE GENOMIC DNA]</scope>
    <source>
        <strain evidence="2 3">TWF481</strain>
    </source>
</reference>
<dbReference type="AlphaFoldDB" id="A0AAV9WWH2"/>
<gene>
    <name evidence="2" type="ORF">TWF481_001390</name>
</gene>
<evidence type="ECO:0000313" key="2">
    <source>
        <dbReference type="EMBL" id="KAK6512506.1"/>
    </source>
</evidence>
<feature type="chain" id="PRO_5043575370" description="Secreted protein" evidence="1">
    <location>
        <begin position="20"/>
        <end position="221"/>
    </location>
</feature>
<keyword evidence="1" id="KW-0732">Signal</keyword>
<dbReference type="PANTHER" id="PTHR35605:SF1">
    <property type="entry name" value="ECP2 EFFECTOR PROTEIN DOMAIN-CONTAINING PROTEIN-RELATED"/>
    <property type="match status" value="1"/>
</dbReference>
<name>A0AAV9WWH2_9PEZI</name>
<evidence type="ECO:0008006" key="4">
    <source>
        <dbReference type="Google" id="ProtNLM"/>
    </source>
</evidence>
<protein>
    <recommendedName>
        <fullName evidence="4">Secreted protein</fullName>
    </recommendedName>
</protein>
<evidence type="ECO:0000313" key="3">
    <source>
        <dbReference type="Proteomes" id="UP001370758"/>
    </source>
</evidence>
<dbReference type="EMBL" id="JAVHJL010000001">
    <property type="protein sequence ID" value="KAK6512506.1"/>
    <property type="molecule type" value="Genomic_DNA"/>
</dbReference>
<sequence>MWIQTIILLIGITAKSVLSAPTIPIVEDVLPYAVGLIGGIIDRTSNAASSGIVTGMNIHGYITPGGPVFNFTGPLEEIIPQIQELYPDWDPTAPTPTTSEDPTKVKRYFQNRPTCFKVVGWNTGRAGAYGQAAYLEALGEHTMCGAEARSCARTGCNQNSAVDLCNDRTTKVDITCPRVGRAAKEIAKDCLYIYNGEETTRGQWFDTTGYNVVVRKCLQQL</sequence>
<dbReference type="PANTHER" id="PTHR35605">
    <property type="entry name" value="ECP2 EFFECTOR PROTEIN DOMAIN-CONTAINING PROTEIN-RELATED"/>
    <property type="match status" value="1"/>
</dbReference>
<feature type="signal peptide" evidence="1">
    <location>
        <begin position="1"/>
        <end position="19"/>
    </location>
</feature>